<comment type="function">
    <text evidence="1 5">Has a glutathione-disulfide oxidoreductase activity in the presence of NADPH and glutathione reductase. Reduces low molecular weight disulfides and proteins.</text>
</comment>
<evidence type="ECO:0000256" key="3">
    <source>
        <dbReference type="ARBA" id="ARBA00022448"/>
    </source>
</evidence>
<dbReference type="GO" id="GO:0015038">
    <property type="term" value="F:glutathione disulfide oxidoreductase activity"/>
    <property type="evidence" value="ECO:0007669"/>
    <property type="project" value="UniProtKB-UniRule"/>
</dbReference>
<comment type="similarity">
    <text evidence="2 5">Belongs to the glutaredoxin family.</text>
</comment>
<dbReference type="CDD" id="cd03418">
    <property type="entry name" value="GRX_GRXb_1_3_like"/>
    <property type="match status" value="1"/>
</dbReference>
<keyword evidence="5" id="KW-0963">Cytoplasm</keyword>
<evidence type="ECO:0000313" key="8">
    <source>
        <dbReference type="Proteomes" id="UP000539372"/>
    </source>
</evidence>
<dbReference type="GO" id="GO:0045454">
    <property type="term" value="P:cell redox homeostasis"/>
    <property type="evidence" value="ECO:0007669"/>
    <property type="project" value="InterPro"/>
</dbReference>
<dbReference type="PRINTS" id="PR00160">
    <property type="entry name" value="GLUTAREDOXIN"/>
</dbReference>
<dbReference type="Pfam" id="PF00462">
    <property type="entry name" value="Glutaredoxin"/>
    <property type="match status" value="1"/>
</dbReference>
<protein>
    <recommendedName>
        <fullName evidence="5">Glutaredoxin</fullName>
    </recommendedName>
</protein>
<dbReference type="SUPFAM" id="SSF52833">
    <property type="entry name" value="Thioredoxin-like"/>
    <property type="match status" value="1"/>
</dbReference>
<reference evidence="7 8" key="1">
    <citation type="submission" date="2020-04" db="EMBL/GenBank/DDBJ databases">
        <title>Rhodospirillaceae bacterium KN72 isolated from deep sea.</title>
        <authorList>
            <person name="Zhang D.-C."/>
        </authorList>
    </citation>
    <scope>NUCLEOTIDE SEQUENCE [LARGE SCALE GENOMIC DNA]</scope>
    <source>
        <strain evidence="7 8">KN72</strain>
    </source>
</reference>
<dbReference type="InterPro" id="IPR036249">
    <property type="entry name" value="Thioredoxin-like_sf"/>
</dbReference>
<accession>A0A7Y0DY59</accession>
<dbReference type="GO" id="GO:0005737">
    <property type="term" value="C:cytoplasm"/>
    <property type="evidence" value="ECO:0007669"/>
    <property type="project" value="TreeGrafter"/>
</dbReference>
<comment type="caution">
    <text evidence="7">The sequence shown here is derived from an EMBL/GenBank/DDBJ whole genome shotgun (WGS) entry which is preliminary data.</text>
</comment>
<dbReference type="InterPro" id="IPR002109">
    <property type="entry name" value="Glutaredoxin"/>
</dbReference>
<keyword evidence="5" id="KW-0676">Redox-active center</keyword>
<dbReference type="Proteomes" id="UP000539372">
    <property type="component" value="Unassembled WGS sequence"/>
</dbReference>
<dbReference type="GO" id="GO:0034599">
    <property type="term" value="P:cellular response to oxidative stress"/>
    <property type="evidence" value="ECO:0007669"/>
    <property type="project" value="TreeGrafter"/>
</dbReference>
<dbReference type="InterPro" id="IPR014025">
    <property type="entry name" value="Glutaredoxin_subgr"/>
</dbReference>
<dbReference type="PANTHER" id="PTHR45694:SF18">
    <property type="entry name" value="GLUTAREDOXIN-1-RELATED"/>
    <property type="match status" value="1"/>
</dbReference>
<keyword evidence="3 5" id="KW-0813">Transport</keyword>
<sequence length="85" mass="9251">MAVVEIYTRPMCGFCYRAKKLLDAKGVSYTEYDIWAEDGKKAEMEARTNGAPTVPQIFIDDALIGGCDDLMASDAAGKLDKLLGL</sequence>
<dbReference type="NCBIfam" id="TIGR02181">
    <property type="entry name" value="GRX_bact"/>
    <property type="match status" value="1"/>
</dbReference>
<name>A0A7Y0DY59_9PROT</name>
<dbReference type="RefSeq" id="WP_169624020.1">
    <property type="nucleotide sequence ID" value="NZ_JABBNT010000001.1"/>
</dbReference>
<proteinExistence type="inferred from homology"/>
<evidence type="ECO:0000256" key="2">
    <source>
        <dbReference type="ARBA" id="ARBA00007787"/>
    </source>
</evidence>
<dbReference type="PANTHER" id="PTHR45694">
    <property type="entry name" value="GLUTAREDOXIN 2"/>
    <property type="match status" value="1"/>
</dbReference>
<evidence type="ECO:0000259" key="6">
    <source>
        <dbReference type="Pfam" id="PF00462"/>
    </source>
</evidence>
<gene>
    <name evidence="7" type="primary">grxC</name>
    <name evidence="7" type="ORF">HH303_04745</name>
</gene>
<evidence type="ECO:0000256" key="1">
    <source>
        <dbReference type="ARBA" id="ARBA00002549"/>
    </source>
</evidence>
<dbReference type="EMBL" id="JABBNT010000001">
    <property type="protein sequence ID" value="NMM43772.1"/>
    <property type="molecule type" value="Genomic_DNA"/>
</dbReference>
<evidence type="ECO:0000256" key="5">
    <source>
        <dbReference type="RuleBase" id="RU364065"/>
    </source>
</evidence>
<evidence type="ECO:0000256" key="4">
    <source>
        <dbReference type="ARBA" id="ARBA00022982"/>
    </source>
</evidence>
<dbReference type="PROSITE" id="PS51354">
    <property type="entry name" value="GLUTAREDOXIN_2"/>
    <property type="match status" value="1"/>
</dbReference>
<keyword evidence="4 5" id="KW-0249">Electron transport</keyword>
<feature type="domain" description="Glutaredoxin" evidence="6">
    <location>
        <begin position="4"/>
        <end position="64"/>
    </location>
</feature>
<dbReference type="Gene3D" id="3.40.30.10">
    <property type="entry name" value="Glutaredoxin"/>
    <property type="match status" value="1"/>
</dbReference>
<organism evidence="7 8">
    <name type="scientific">Pacificispira spongiicola</name>
    <dbReference type="NCBI Taxonomy" id="2729598"/>
    <lineage>
        <taxon>Bacteria</taxon>
        <taxon>Pseudomonadati</taxon>
        <taxon>Pseudomonadota</taxon>
        <taxon>Alphaproteobacteria</taxon>
        <taxon>Rhodospirillales</taxon>
        <taxon>Rhodospirillaceae</taxon>
        <taxon>Pacificispira</taxon>
    </lineage>
</organism>
<keyword evidence="8" id="KW-1185">Reference proteome</keyword>
<dbReference type="AlphaFoldDB" id="A0A7Y0DY59"/>
<evidence type="ECO:0000313" key="7">
    <source>
        <dbReference type="EMBL" id="NMM43772.1"/>
    </source>
</evidence>
<dbReference type="InterPro" id="IPR011900">
    <property type="entry name" value="GRX_bact"/>
</dbReference>